<evidence type="ECO:0000313" key="2">
    <source>
        <dbReference type="Proteomes" id="UP000177579"/>
    </source>
</evidence>
<proteinExistence type="predicted"/>
<gene>
    <name evidence="1" type="ORF">A2531_01210</name>
</gene>
<reference evidence="1 2" key="1">
    <citation type="journal article" date="2016" name="Nat. Commun.">
        <title>Thousands of microbial genomes shed light on interconnected biogeochemical processes in an aquifer system.</title>
        <authorList>
            <person name="Anantharaman K."/>
            <person name="Brown C.T."/>
            <person name="Hug L.A."/>
            <person name="Sharon I."/>
            <person name="Castelle C.J."/>
            <person name="Probst A.J."/>
            <person name="Thomas B.C."/>
            <person name="Singh A."/>
            <person name="Wilkins M.J."/>
            <person name="Karaoz U."/>
            <person name="Brodie E.L."/>
            <person name="Williams K.H."/>
            <person name="Hubbard S.S."/>
            <person name="Banfield J.F."/>
        </authorList>
    </citation>
    <scope>NUCLEOTIDE SEQUENCE [LARGE SCALE GENOMIC DNA]</scope>
</reference>
<organism evidence="1 2">
    <name type="scientific">Candidatus Falkowbacteria bacterium RIFOXYD2_FULL_34_120</name>
    <dbReference type="NCBI Taxonomy" id="1798007"/>
    <lineage>
        <taxon>Bacteria</taxon>
        <taxon>Candidatus Falkowiibacteriota</taxon>
    </lineage>
</organism>
<sequence>MKYIFFLFISIFVLTGCLSRQVKEVADWEDEVLIAEECGVDGLICCASDPKCKYGQVCCVNPTNDKKTYCAEECVCGELNKFCCSDNLSCNEGLVCLEGSCISCGKDGEFCCGNNSCEGDLLCSGGVCRPCGVEGGVCCVEEDPCSKEKEKNLECANNICEICGTAGNRPCATQPVCNVGNLLNNNSCIPCGKANNPCCNQEESDYECENNLKCDLGFCN</sequence>
<accession>A0A1F5TMX5</accession>
<dbReference type="AlphaFoldDB" id="A0A1F5TMX5"/>
<comment type="caution">
    <text evidence="1">The sequence shown here is derived from an EMBL/GenBank/DDBJ whole genome shotgun (WGS) entry which is preliminary data.</text>
</comment>
<name>A0A1F5TMX5_9BACT</name>
<dbReference type="PROSITE" id="PS51257">
    <property type="entry name" value="PROKAR_LIPOPROTEIN"/>
    <property type="match status" value="1"/>
</dbReference>
<dbReference type="Proteomes" id="UP000177579">
    <property type="component" value="Unassembled WGS sequence"/>
</dbReference>
<dbReference type="EMBL" id="MFGO01000034">
    <property type="protein sequence ID" value="OGF40197.1"/>
    <property type="molecule type" value="Genomic_DNA"/>
</dbReference>
<evidence type="ECO:0000313" key="1">
    <source>
        <dbReference type="EMBL" id="OGF40197.1"/>
    </source>
</evidence>
<protein>
    <submittedName>
        <fullName evidence="1">Uncharacterized protein</fullName>
    </submittedName>
</protein>